<evidence type="ECO:0000256" key="1">
    <source>
        <dbReference type="ARBA" id="ARBA00023115"/>
    </source>
</evidence>
<dbReference type="SUPFAM" id="SSF53335">
    <property type="entry name" value="S-adenosyl-L-methionine-dependent methyltransferases"/>
    <property type="match status" value="1"/>
</dbReference>
<keyword evidence="3" id="KW-0808">Transferase</keyword>
<dbReference type="InterPro" id="IPR029063">
    <property type="entry name" value="SAM-dependent_MTases_sf"/>
</dbReference>
<evidence type="ECO:0000313" key="3">
    <source>
        <dbReference type="EMBL" id="CAB3785561.1"/>
    </source>
</evidence>
<dbReference type="EC" id="2.5.1.16" evidence="3"/>
<keyword evidence="4" id="KW-1185">Reference proteome</keyword>
<dbReference type="Proteomes" id="UP000494115">
    <property type="component" value="Unassembled WGS sequence"/>
</dbReference>
<dbReference type="EMBL" id="CADIKM010000007">
    <property type="protein sequence ID" value="CAB3785561.1"/>
    <property type="molecule type" value="Genomic_DNA"/>
</dbReference>
<proteinExistence type="predicted"/>
<dbReference type="Gene3D" id="3.40.50.150">
    <property type="entry name" value="Vaccinia Virus protein VP39"/>
    <property type="match status" value="1"/>
</dbReference>
<dbReference type="GO" id="GO:0006596">
    <property type="term" value="P:polyamine biosynthetic process"/>
    <property type="evidence" value="ECO:0007669"/>
    <property type="project" value="UniProtKB-KW"/>
</dbReference>
<keyword evidence="1" id="KW-0620">Polyamine biosynthesis</keyword>
<reference evidence="3 4" key="1">
    <citation type="submission" date="2020-04" db="EMBL/GenBank/DDBJ databases">
        <authorList>
            <person name="De Canck E."/>
        </authorList>
    </citation>
    <scope>NUCLEOTIDE SEQUENCE [LARGE SCALE GENOMIC DNA]</scope>
    <source>
        <strain evidence="3 4">LMG 28138</strain>
    </source>
</reference>
<feature type="region of interest" description="Disordered" evidence="2">
    <location>
        <begin position="1"/>
        <end position="44"/>
    </location>
</feature>
<name>A0A6S7BDY4_9BURK</name>
<dbReference type="PANTHER" id="PTHR43317">
    <property type="entry name" value="THERMOSPERMINE SYNTHASE ACAULIS5"/>
    <property type="match status" value="1"/>
</dbReference>
<dbReference type="GO" id="GO:0004766">
    <property type="term" value="F:spermidine synthase activity"/>
    <property type="evidence" value="ECO:0007669"/>
    <property type="project" value="UniProtKB-EC"/>
</dbReference>
<protein>
    <submittedName>
        <fullName evidence="3">Polyamine aminopropyltransferase</fullName>
        <ecNumber evidence="3">2.5.1.16</ecNumber>
    </submittedName>
</protein>
<dbReference type="AlphaFoldDB" id="A0A6S7BDY4"/>
<organism evidence="3 4">
    <name type="scientific">Pararobbsia alpina</name>
    <dbReference type="NCBI Taxonomy" id="621374"/>
    <lineage>
        <taxon>Bacteria</taxon>
        <taxon>Pseudomonadati</taxon>
        <taxon>Pseudomonadota</taxon>
        <taxon>Betaproteobacteria</taxon>
        <taxon>Burkholderiales</taxon>
        <taxon>Burkholderiaceae</taxon>
        <taxon>Pararobbsia</taxon>
    </lineage>
</organism>
<dbReference type="PANTHER" id="PTHR43317:SF1">
    <property type="entry name" value="THERMOSPERMINE SYNTHASE ACAULIS5"/>
    <property type="match status" value="1"/>
</dbReference>
<dbReference type="RefSeq" id="WP_175104618.1">
    <property type="nucleotide sequence ID" value="NZ_CADIKM010000007.1"/>
</dbReference>
<accession>A0A6S7BDY4</accession>
<evidence type="ECO:0000313" key="4">
    <source>
        <dbReference type="Proteomes" id="UP000494115"/>
    </source>
</evidence>
<sequence length="307" mass="34426">MTELIKRASAEARAFGRRERDRSARREASLDGVSAKPARKPRDQDYVTEALPHEGRRKPRFAPVTFSEESGVRYLHFGTEWVQGAMRLRQPDKLELEYAQQMMGWLLFLDPPAKVVQLGLGSASLTKFCYRFLPKTFTEAVELNPAVVVAARSMFELPPDDKRLVVTEADAWDYVNDPERSGTIGALQVDLYDATARGPVLDSAAFYRACRESLVQPGVVTVNLFGDHPSFLRNMKQLGVAFDNRVLALPEVHDGNRIAYAFSGPALSFEWAALERRAAYIEQTLRLPARSWVKGLKAVRPGPVFTV</sequence>
<gene>
    <name evidence="3" type="primary">speE_1</name>
    <name evidence="3" type="ORF">LMG28138_02013</name>
</gene>
<feature type="compositionally biased region" description="Basic and acidic residues" evidence="2">
    <location>
        <begin position="1"/>
        <end position="29"/>
    </location>
</feature>
<evidence type="ECO:0000256" key="2">
    <source>
        <dbReference type="SAM" id="MobiDB-lite"/>
    </source>
</evidence>